<accession>A0A2I0X5P0</accession>
<dbReference type="AlphaFoldDB" id="A0A2I0X5P0"/>
<reference evidence="2 3" key="2">
    <citation type="journal article" date="2017" name="Nature">
        <title>The Apostasia genome and the evolution of orchids.</title>
        <authorList>
            <person name="Zhang G.Q."/>
            <person name="Liu K.W."/>
            <person name="Li Z."/>
            <person name="Lohaus R."/>
            <person name="Hsiao Y.Y."/>
            <person name="Niu S.C."/>
            <person name="Wang J.Y."/>
            <person name="Lin Y.C."/>
            <person name="Xu Q."/>
            <person name="Chen L.J."/>
            <person name="Yoshida K."/>
            <person name="Fujiwara S."/>
            <person name="Wang Z.W."/>
            <person name="Zhang Y.Q."/>
            <person name="Mitsuda N."/>
            <person name="Wang M."/>
            <person name="Liu G.H."/>
            <person name="Pecoraro L."/>
            <person name="Huang H.X."/>
            <person name="Xiao X.J."/>
            <person name="Lin M."/>
            <person name="Wu X.Y."/>
            <person name="Wu W.L."/>
            <person name="Chen Y.Y."/>
            <person name="Chang S.B."/>
            <person name="Sakamoto S."/>
            <person name="Ohme-Takagi M."/>
            <person name="Yagi M."/>
            <person name="Zeng S.J."/>
            <person name="Shen C.Y."/>
            <person name="Yeh C.M."/>
            <person name="Luo Y.B."/>
            <person name="Tsai W.C."/>
            <person name="Van de Peer Y."/>
            <person name="Liu Z.J."/>
        </authorList>
    </citation>
    <scope>NUCLEOTIDE SEQUENCE [LARGE SCALE GENOMIC DNA]</scope>
    <source>
        <tissue evidence="2">The whole plant</tissue>
    </source>
</reference>
<keyword evidence="3" id="KW-1185">Reference proteome</keyword>
<proteinExistence type="predicted"/>
<reference evidence="2 3" key="1">
    <citation type="journal article" date="2016" name="Sci. Rep.">
        <title>The Dendrobium catenatum Lindl. genome sequence provides insights into polysaccharide synthase, floral development and adaptive evolution.</title>
        <authorList>
            <person name="Zhang G.Q."/>
            <person name="Xu Q."/>
            <person name="Bian C."/>
            <person name="Tsai W.C."/>
            <person name="Yeh C.M."/>
            <person name="Liu K.W."/>
            <person name="Yoshida K."/>
            <person name="Zhang L.S."/>
            <person name="Chang S.B."/>
            <person name="Chen F."/>
            <person name="Shi Y."/>
            <person name="Su Y.Y."/>
            <person name="Zhang Y.Q."/>
            <person name="Chen L.J."/>
            <person name="Yin Y."/>
            <person name="Lin M."/>
            <person name="Huang H."/>
            <person name="Deng H."/>
            <person name="Wang Z.W."/>
            <person name="Zhu S.L."/>
            <person name="Zhao X."/>
            <person name="Deng C."/>
            <person name="Niu S.C."/>
            <person name="Huang J."/>
            <person name="Wang M."/>
            <person name="Liu G.H."/>
            <person name="Yang H.J."/>
            <person name="Xiao X.J."/>
            <person name="Hsiao Y.Y."/>
            <person name="Wu W.L."/>
            <person name="Chen Y.Y."/>
            <person name="Mitsuda N."/>
            <person name="Ohme-Takagi M."/>
            <person name="Luo Y.B."/>
            <person name="Van de Peer Y."/>
            <person name="Liu Z.J."/>
        </authorList>
    </citation>
    <scope>NUCLEOTIDE SEQUENCE [LARGE SCALE GENOMIC DNA]</scope>
    <source>
        <tissue evidence="2">The whole plant</tissue>
    </source>
</reference>
<keyword evidence="1" id="KW-0472">Membrane</keyword>
<feature type="transmembrane region" description="Helical" evidence="1">
    <location>
        <begin position="12"/>
        <end position="37"/>
    </location>
</feature>
<feature type="transmembrane region" description="Helical" evidence="1">
    <location>
        <begin position="49"/>
        <end position="69"/>
    </location>
</feature>
<evidence type="ECO:0000256" key="1">
    <source>
        <dbReference type="SAM" id="Phobius"/>
    </source>
</evidence>
<keyword evidence="1" id="KW-0812">Transmembrane</keyword>
<protein>
    <submittedName>
        <fullName evidence="2">Uncharacterized protein</fullName>
    </submittedName>
</protein>
<evidence type="ECO:0000313" key="3">
    <source>
        <dbReference type="Proteomes" id="UP000233837"/>
    </source>
</evidence>
<gene>
    <name evidence="2" type="ORF">MA16_Dca006613</name>
</gene>
<name>A0A2I0X5P0_9ASPA</name>
<dbReference type="Proteomes" id="UP000233837">
    <property type="component" value="Unassembled WGS sequence"/>
</dbReference>
<evidence type="ECO:0000313" key="2">
    <source>
        <dbReference type="EMBL" id="PKU83213.1"/>
    </source>
</evidence>
<sequence>MMIAEFWKLEAVYWKLGVALSGTWVLLQNFVTAAVVFDACELGFYYPEATLLFFLMLRRFSGIIFWEGATIFERTMMNADYSAAPRTVFWATRGHAHLRPKRFLTLRESEHFLSPWHLGHFNFSAFVISV</sequence>
<dbReference type="EMBL" id="KZ502134">
    <property type="protein sequence ID" value="PKU83213.1"/>
    <property type="molecule type" value="Genomic_DNA"/>
</dbReference>
<keyword evidence="1" id="KW-1133">Transmembrane helix</keyword>
<organism evidence="2 3">
    <name type="scientific">Dendrobium catenatum</name>
    <dbReference type="NCBI Taxonomy" id="906689"/>
    <lineage>
        <taxon>Eukaryota</taxon>
        <taxon>Viridiplantae</taxon>
        <taxon>Streptophyta</taxon>
        <taxon>Embryophyta</taxon>
        <taxon>Tracheophyta</taxon>
        <taxon>Spermatophyta</taxon>
        <taxon>Magnoliopsida</taxon>
        <taxon>Liliopsida</taxon>
        <taxon>Asparagales</taxon>
        <taxon>Orchidaceae</taxon>
        <taxon>Epidendroideae</taxon>
        <taxon>Malaxideae</taxon>
        <taxon>Dendrobiinae</taxon>
        <taxon>Dendrobium</taxon>
    </lineage>
</organism>